<reference evidence="1 2" key="1">
    <citation type="submission" date="2018-08" db="EMBL/GenBank/DDBJ databases">
        <title>A genome reference for cultivated species of the human gut microbiota.</title>
        <authorList>
            <person name="Zou Y."/>
            <person name="Xue W."/>
            <person name="Luo G."/>
        </authorList>
    </citation>
    <scope>NUCLEOTIDE SEQUENCE [LARGE SCALE GENOMIC DNA]</scope>
    <source>
        <strain evidence="1 2">AF31-28B-AC</strain>
    </source>
</reference>
<protein>
    <submittedName>
        <fullName evidence="1">Uncharacterized protein</fullName>
    </submittedName>
</protein>
<organism evidence="1 2">
    <name type="scientific">Phocaeicola plebeius</name>
    <dbReference type="NCBI Taxonomy" id="310297"/>
    <lineage>
        <taxon>Bacteria</taxon>
        <taxon>Pseudomonadati</taxon>
        <taxon>Bacteroidota</taxon>
        <taxon>Bacteroidia</taxon>
        <taxon>Bacteroidales</taxon>
        <taxon>Bacteroidaceae</taxon>
        <taxon>Phocaeicola</taxon>
    </lineage>
</organism>
<dbReference type="RefSeq" id="WP_118495056.1">
    <property type="nucleotide sequence ID" value="NZ_JAQDAT010000062.1"/>
</dbReference>
<sequence length="256" mass="29394">MGLDIYAGTLTRYYSHNWKTITQQLSEENGQDYKQVDENGNEIKPVDDIGEIEQIRDVICQWSDGLASNIDASMKTPLWDEKRESEYFTDKPDWEAFGALVMLQACRLLNRPVPEYVENGWDAFDEPVVKEAMSQIRDCSLLSEVTLWLPIPKDIIFTTTLPSGNEASISTLTVLKNELEVLNQKMWKADVATILSWRNEKYYVPIKSKKPKLILGFIRGKNHAQKEKYSTEELAQCAYSMLYQATCFGVPLLLDY</sequence>
<name>A0A415SMR3_9BACT</name>
<gene>
    <name evidence="1" type="ORF">DWZ34_17975</name>
</gene>
<dbReference type="EMBL" id="QRQK01000079">
    <property type="protein sequence ID" value="RHM90475.1"/>
    <property type="molecule type" value="Genomic_DNA"/>
</dbReference>
<dbReference type="AlphaFoldDB" id="A0A415SMR3"/>
<dbReference type="Proteomes" id="UP000285109">
    <property type="component" value="Unassembled WGS sequence"/>
</dbReference>
<proteinExistence type="predicted"/>
<comment type="caution">
    <text evidence="1">The sequence shown here is derived from an EMBL/GenBank/DDBJ whole genome shotgun (WGS) entry which is preliminary data.</text>
</comment>
<evidence type="ECO:0000313" key="1">
    <source>
        <dbReference type="EMBL" id="RHM90475.1"/>
    </source>
</evidence>
<accession>A0A415SMR3</accession>
<evidence type="ECO:0000313" key="2">
    <source>
        <dbReference type="Proteomes" id="UP000285109"/>
    </source>
</evidence>